<evidence type="ECO:0000313" key="1">
    <source>
        <dbReference type="EMBL" id="KAI4339209.1"/>
    </source>
</evidence>
<evidence type="ECO:0000313" key="2">
    <source>
        <dbReference type="Proteomes" id="UP001057402"/>
    </source>
</evidence>
<proteinExistence type="predicted"/>
<reference evidence="2" key="1">
    <citation type="journal article" date="2023" name="Front. Plant Sci.">
        <title>Chromosomal-level genome assembly of Melastoma candidum provides insights into trichome evolution.</title>
        <authorList>
            <person name="Zhong Y."/>
            <person name="Wu W."/>
            <person name="Sun C."/>
            <person name="Zou P."/>
            <person name="Liu Y."/>
            <person name="Dai S."/>
            <person name="Zhou R."/>
        </authorList>
    </citation>
    <scope>NUCLEOTIDE SEQUENCE [LARGE SCALE GENOMIC DNA]</scope>
</reference>
<keyword evidence="2" id="KW-1185">Reference proteome</keyword>
<dbReference type="EMBL" id="CM042886">
    <property type="protein sequence ID" value="KAI4339209.1"/>
    <property type="molecule type" value="Genomic_DNA"/>
</dbReference>
<organism evidence="1 2">
    <name type="scientific">Melastoma candidum</name>
    <dbReference type="NCBI Taxonomy" id="119954"/>
    <lineage>
        <taxon>Eukaryota</taxon>
        <taxon>Viridiplantae</taxon>
        <taxon>Streptophyta</taxon>
        <taxon>Embryophyta</taxon>
        <taxon>Tracheophyta</taxon>
        <taxon>Spermatophyta</taxon>
        <taxon>Magnoliopsida</taxon>
        <taxon>eudicotyledons</taxon>
        <taxon>Gunneridae</taxon>
        <taxon>Pentapetalae</taxon>
        <taxon>rosids</taxon>
        <taxon>malvids</taxon>
        <taxon>Myrtales</taxon>
        <taxon>Melastomataceae</taxon>
        <taxon>Melastomatoideae</taxon>
        <taxon>Melastomateae</taxon>
        <taxon>Melastoma</taxon>
    </lineage>
</organism>
<comment type="caution">
    <text evidence="1">The sequence shown here is derived from an EMBL/GenBank/DDBJ whole genome shotgun (WGS) entry which is preliminary data.</text>
</comment>
<accession>A0ACB9NRI5</accession>
<protein>
    <submittedName>
        <fullName evidence="1">Uncharacterized protein</fullName>
    </submittedName>
</protein>
<dbReference type="Proteomes" id="UP001057402">
    <property type="component" value="Chromosome 7"/>
</dbReference>
<name>A0ACB9NRI5_9MYRT</name>
<sequence length="317" mass="36143">MGQDSEKFVYEEEHVTNSRGLKLFTCRWIPRDREAKALVFICHGYAMECSITMKSTAVQLVDVGYAVYGIDYEGHGKSEGLMGFINNFDDIVDDCSKHFTSISEKKENRGKTRFLLGDSMGGAIALFLHMKNPEFWDGAVLSAPMCKISDDMRPHPVVTYVLTQLCKLIPTWKVIPSPDIIDLAFKDPDVRAQVRANPYCYKGKPRLKTGYEFLRISVNLEKRLSEVTIPFIVLHGEEDRIADKSVSKDLYNMASSSDKMFVVYPGMWHGLLYGETPQNIKAVFEDIIRWMDNRCLSRDSRLEKELKNKNDNGVPSK</sequence>
<gene>
    <name evidence="1" type="ORF">MLD38_024173</name>
</gene>